<dbReference type="Proteomes" id="UP000595001">
    <property type="component" value="Chromosome"/>
</dbReference>
<gene>
    <name evidence="1" type="ORF">I7X12_04005</name>
</gene>
<dbReference type="EMBL" id="CP065856">
    <property type="protein sequence ID" value="QPV65023.1"/>
    <property type="molecule type" value="Genomic_DNA"/>
</dbReference>
<reference evidence="1 2" key="1">
    <citation type="submission" date="2020-12" db="EMBL/GenBank/DDBJ databases">
        <title>Halosimplex halophilum sp. nov. and Halosimplex salinum sp. nov., two new members of the genus Halosimplex.</title>
        <authorList>
            <person name="Cui H.L."/>
        </authorList>
    </citation>
    <scope>NUCLEOTIDE SEQUENCE [LARGE SCALE GENOMIC DNA]</scope>
    <source>
        <strain evidence="1 2">YGH94</strain>
    </source>
</reference>
<proteinExistence type="predicted"/>
<dbReference type="Pfam" id="PF23922">
    <property type="entry name" value="DUF7261"/>
    <property type="match status" value="1"/>
</dbReference>
<sequence>MVLLAGVVVALALVAMLVAYLQLGYHADVRTASVDGEAAADGRSYLQRATHDASRALRGEFTWSERARAVTETRNRIQPRIRTLQRSRVESGVAYTAAFNRTAARRWATANCPSGPGREFGPCVADRGVVVQQRGERTLVLAVGYDLTVTTDRETVRLTAVTPAVE</sequence>
<keyword evidence="2" id="KW-1185">Reference proteome</keyword>
<name>A0A7U3WBM8_9EURY</name>
<evidence type="ECO:0000313" key="2">
    <source>
        <dbReference type="Proteomes" id="UP000595001"/>
    </source>
</evidence>
<dbReference type="InterPro" id="IPR055685">
    <property type="entry name" value="DUF7261"/>
</dbReference>
<evidence type="ECO:0000313" key="1">
    <source>
        <dbReference type="EMBL" id="QPV65023.1"/>
    </source>
</evidence>
<dbReference type="KEGG" id="hlt:I7X12_04005"/>
<protein>
    <submittedName>
        <fullName evidence="1">Uncharacterized protein</fullName>
    </submittedName>
</protein>
<dbReference type="AlphaFoldDB" id="A0A7U3WBM8"/>
<accession>A0A7U3WBM8</accession>
<organism evidence="1 2">
    <name type="scientific">Halosimplex litoreum</name>
    <dbReference type="NCBI Taxonomy" id="1198301"/>
    <lineage>
        <taxon>Archaea</taxon>
        <taxon>Methanobacteriati</taxon>
        <taxon>Methanobacteriota</taxon>
        <taxon>Stenosarchaea group</taxon>
        <taxon>Halobacteria</taxon>
        <taxon>Halobacteriales</taxon>
        <taxon>Haloarculaceae</taxon>
        <taxon>Halosimplex</taxon>
    </lineage>
</organism>
<dbReference type="OrthoDB" id="307144at2157"/>